<evidence type="ECO:0000313" key="1">
    <source>
        <dbReference type="EMBL" id="EQD30860.1"/>
    </source>
</evidence>
<dbReference type="AlphaFoldDB" id="T0ZM40"/>
<comment type="caution">
    <text evidence="1">The sequence shown here is derived from an EMBL/GenBank/DDBJ whole genome shotgun (WGS) entry which is preliminary data.</text>
</comment>
<organism evidence="1">
    <name type="scientific">mine drainage metagenome</name>
    <dbReference type="NCBI Taxonomy" id="410659"/>
    <lineage>
        <taxon>unclassified sequences</taxon>
        <taxon>metagenomes</taxon>
        <taxon>ecological metagenomes</taxon>
    </lineage>
</organism>
<protein>
    <submittedName>
        <fullName evidence="1">3-oxoacyl-(Acyl carrier protein) synthase I</fullName>
    </submittedName>
</protein>
<name>T0ZM40_9ZZZZ</name>
<accession>T0ZM40</accession>
<dbReference type="EMBL" id="AUZX01014899">
    <property type="protein sequence ID" value="EQD30860.1"/>
    <property type="molecule type" value="Genomic_DNA"/>
</dbReference>
<feature type="non-terminal residue" evidence="1">
    <location>
        <position position="121"/>
    </location>
</feature>
<reference evidence="1" key="2">
    <citation type="journal article" date="2014" name="ISME J.">
        <title>Microbial stratification in low pH oxic and suboxic macroscopic growths along an acid mine drainage.</title>
        <authorList>
            <person name="Mendez-Garcia C."/>
            <person name="Mesa V."/>
            <person name="Sprenger R.R."/>
            <person name="Richter M."/>
            <person name="Diez M.S."/>
            <person name="Solano J."/>
            <person name="Bargiela R."/>
            <person name="Golyshina O.V."/>
            <person name="Manteca A."/>
            <person name="Ramos J.L."/>
            <person name="Gallego J.R."/>
            <person name="Llorente I."/>
            <person name="Martins Dos Santos V.A."/>
            <person name="Jensen O.N."/>
            <person name="Pelaez A.I."/>
            <person name="Sanchez J."/>
            <person name="Ferrer M."/>
        </authorList>
    </citation>
    <scope>NUCLEOTIDE SEQUENCE</scope>
</reference>
<proteinExistence type="predicted"/>
<gene>
    <name evidence="1" type="ORF">B1A_20195</name>
</gene>
<sequence length="121" mass="13340">MQPLVLSHYTLVNALGRGLSPTFTALRTMKSGLRHCDFMDASINTYIGRVDGLEEEPIVARLRDFDCRNNRMALMGLTSDGFESAVSAACVRYGAHRIAVILGTSTSGILETEQAYRRRDA</sequence>
<reference evidence="1" key="1">
    <citation type="submission" date="2013-08" db="EMBL/GenBank/DDBJ databases">
        <authorList>
            <person name="Mendez C."/>
            <person name="Richter M."/>
            <person name="Ferrer M."/>
            <person name="Sanchez J."/>
        </authorList>
    </citation>
    <scope>NUCLEOTIDE SEQUENCE</scope>
</reference>